<dbReference type="Proteomes" id="UP001163046">
    <property type="component" value="Unassembled WGS sequence"/>
</dbReference>
<keyword evidence="2" id="KW-1185">Reference proteome</keyword>
<protein>
    <submittedName>
        <fullName evidence="1">2-oxoglutarate dehydrogenase E1 component DHKTD1, mitochondrial</fullName>
        <ecNumber evidence="1">1.2.4.2</ecNumber>
    </submittedName>
</protein>
<dbReference type="Gene3D" id="3.40.50.970">
    <property type="match status" value="1"/>
</dbReference>
<dbReference type="EC" id="1.2.4.2" evidence="1"/>
<evidence type="ECO:0000313" key="1">
    <source>
        <dbReference type="EMBL" id="KAJ7384676.1"/>
    </source>
</evidence>
<reference evidence="1" key="1">
    <citation type="submission" date="2023-01" db="EMBL/GenBank/DDBJ databases">
        <title>Genome assembly of the deep-sea coral Lophelia pertusa.</title>
        <authorList>
            <person name="Herrera S."/>
            <person name="Cordes E."/>
        </authorList>
    </citation>
    <scope>NUCLEOTIDE SEQUENCE</scope>
    <source>
        <strain evidence="1">USNM1676648</strain>
        <tissue evidence="1">Polyp</tissue>
    </source>
</reference>
<comment type="caution">
    <text evidence="1">The sequence shown here is derived from an EMBL/GenBank/DDBJ whole genome shotgun (WGS) entry which is preliminary data.</text>
</comment>
<sequence length="71" mass="8081">MMTFFDELFLQSSYCEIEELVLGMPHRGRLNLLTGLLKYPVTQCSTRLKETQSFLQGPQASEMSCLTCTTL</sequence>
<evidence type="ECO:0000313" key="2">
    <source>
        <dbReference type="Proteomes" id="UP001163046"/>
    </source>
</evidence>
<dbReference type="GO" id="GO:0004591">
    <property type="term" value="F:oxoglutarate dehydrogenase (succinyl-transferring) activity"/>
    <property type="evidence" value="ECO:0007669"/>
    <property type="project" value="UniProtKB-EC"/>
</dbReference>
<keyword evidence="1" id="KW-0560">Oxidoreductase</keyword>
<dbReference type="AlphaFoldDB" id="A0A9W9ZN15"/>
<name>A0A9W9ZN15_9CNID</name>
<accession>A0A9W9ZN15</accession>
<proteinExistence type="predicted"/>
<organism evidence="1 2">
    <name type="scientific">Desmophyllum pertusum</name>
    <dbReference type="NCBI Taxonomy" id="174260"/>
    <lineage>
        <taxon>Eukaryota</taxon>
        <taxon>Metazoa</taxon>
        <taxon>Cnidaria</taxon>
        <taxon>Anthozoa</taxon>
        <taxon>Hexacorallia</taxon>
        <taxon>Scleractinia</taxon>
        <taxon>Caryophylliina</taxon>
        <taxon>Caryophylliidae</taxon>
        <taxon>Desmophyllum</taxon>
    </lineage>
</organism>
<dbReference type="OrthoDB" id="413077at2759"/>
<dbReference type="EMBL" id="MU825885">
    <property type="protein sequence ID" value="KAJ7384676.1"/>
    <property type="molecule type" value="Genomic_DNA"/>
</dbReference>
<gene>
    <name evidence="1" type="primary">DHTKD1_2</name>
    <name evidence="1" type="ORF">OS493_020257</name>
</gene>